<dbReference type="EMBL" id="CANTFK010000001">
    <property type="protein sequence ID" value="CAI5704121.1"/>
    <property type="molecule type" value="Genomic_DNA"/>
</dbReference>
<accession>A0AAV0SR78</accession>
<evidence type="ECO:0000313" key="3">
    <source>
        <dbReference type="Proteomes" id="UP001159659"/>
    </source>
</evidence>
<sequence>MEAEIPNAELATRDFRKHKSIGQRRVPPAPSASERTRRSPTKSYTRSRVIASDAFSGDGNKLKHVARHDAFERQVFKLKLREADIDEKMIAGPRDEFNNWLCNNRKRAAAEERARLMAQDLKRFEKVYASSNVMPCQLKRYQNDRDFGWRVVQFKRKQASLEDQNDQLMSLERKADLRCRLDSEREKLIAENATLFHAVMLSEDQTYKQRERRAFGASANILQGSGQRAFGINVHQGQPRLKYRTSDASDSSLFMSSANSSRVVVGAALQLKGDNVRRTYP</sequence>
<evidence type="ECO:0000256" key="1">
    <source>
        <dbReference type="SAM" id="MobiDB-lite"/>
    </source>
</evidence>
<evidence type="ECO:0000313" key="2">
    <source>
        <dbReference type="EMBL" id="CAI5704121.1"/>
    </source>
</evidence>
<gene>
    <name evidence="2" type="ORF">PFR002_LOCUS29</name>
</gene>
<comment type="caution">
    <text evidence="2">The sequence shown here is derived from an EMBL/GenBank/DDBJ whole genome shotgun (WGS) entry which is preliminary data.</text>
</comment>
<dbReference type="AlphaFoldDB" id="A0AAV0SR78"/>
<organism evidence="2 3">
    <name type="scientific">Peronospora farinosa</name>
    <dbReference type="NCBI Taxonomy" id="134698"/>
    <lineage>
        <taxon>Eukaryota</taxon>
        <taxon>Sar</taxon>
        <taxon>Stramenopiles</taxon>
        <taxon>Oomycota</taxon>
        <taxon>Peronosporomycetes</taxon>
        <taxon>Peronosporales</taxon>
        <taxon>Peronosporaceae</taxon>
        <taxon>Peronospora</taxon>
    </lineage>
</organism>
<feature type="region of interest" description="Disordered" evidence="1">
    <location>
        <begin position="1"/>
        <end position="46"/>
    </location>
</feature>
<proteinExistence type="predicted"/>
<reference evidence="2" key="1">
    <citation type="submission" date="2022-12" db="EMBL/GenBank/DDBJ databases">
        <authorList>
            <person name="Webb A."/>
        </authorList>
    </citation>
    <scope>NUCLEOTIDE SEQUENCE</scope>
    <source>
        <strain evidence="2">Pf2</strain>
    </source>
</reference>
<protein>
    <submittedName>
        <fullName evidence="2">Uncharacterized protein</fullName>
    </submittedName>
</protein>
<name>A0AAV0SR78_9STRA</name>
<dbReference type="Proteomes" id="UP001159659">
    <property type="component" value="Unassembled WGS sequence"/>
</dbReference>